<dbReference type="Gene3D" id="2.40.128.110">
    <property type="entry name" value="Lipid/polyisoprenoid-binding, YceI-like"/>
    <property type="match status" value="1"/>
</dbReference>
<dbReference type="InterPro" id="IPR007372">
    <property type="entry name" value="Lipid/polyisoprenoid-bd_YceI"/>
</dbReference>
<dbReference type="PANTHER" id="PTHR34406">
    <property type="entry name" value="PROTEIN YCEI"/>
    <property type="match status" value="1"/>
</dbReference>
<sequence length="209" mass="21197">MRSIMTAAALALAAASATTVAQTAPGTRNVAAVAGGTYTADPAHTQVTWTVDHMGFTPLSGMFGDISGTLMLDPKNPGGAKVDLTIPVSKLVNPAAGLTQHMFRAGKDGGKPDFFGPNPADAKFVSTAVRASGESATITGNLTLNGVTKPVTLQAKFYGAGKAPAMMGGKENVGFTATGTLKRSDFGLGLAAPIVSDEVKLTINAAFQK</sequence>
<keyword evidence="4" id="KW-1185">Reference proteome</keyword>
<dbReference type="PANTHER" id="PTHR34406:SF1">
    <property type="entry name" value="PROTEIN YCEI"/>
    <property type="match status" value="1"/>
</dbReference>
<evidence type="ECO:0000259" key="2">
    <source>
        <dbReference type="SMART" id="SM00867"/>
    </source>
</evidence>
<keyword evidence="1" id="KW-0732">Signal</keyword>
<dbReference type="Pfam" id="PF04264">
    <property type="entry name" value="YceI"/>
    <property type="match status" value="1"/>
</dbReference>
<dbReference type="AlphaFoldDB" id="A0A840FAW0"/>
<dbReference type="Proteomes" id="UP000529795">
    <property type="component" value="Unassembled WGS sequence"/>
</dbReference>
<accession>A0A840FAW0</accession>
<dbReference type="SUPFAM" id="SSF101874">
    <property type="entry name" value="YceI-like"/>
    <property type="match status" value="1"/>
</dbReference>
<proteinExistence type="predicted"/>
<feature type="domain" description="Lipid/polyisoprenoid-binding YceI-like" evidence="2">
    <location>
        <begin position="37"/>
        <end position="208"/>
    </location>
</feature>
<evidence type="ECO:0000313" key="3">
    <source>
        <dbReference type="EMBL" id="MBB4153406.1"/>
    </source>
</evidence>
<dbReference type="SMART" id="SM00867">
    <property type="entry name" value="YceI"/>
    <property type="match status" value="1"/>
</dbReference>
<dbReference type="EMBL" id="JACIEV010000003">
    <property type="protein sequence ID" value="MBB4153406.1"/>
    <property type="molecule type" value="Genomic_DNA"/>
</dbReference>
<protein>
    <submittedName>
        <fullName evidence="3">Polyisoprenoid-binding protein YceI</fullName>
    </submittedName>
</protein>
<dbReference type="RefSeq" id="WP_183983087.1">
    <property type="nucleotide sequence ID" value="NZ_JACIEV010000003.1"/>
</dbReference>
<dbReference type="InterPro" id="IPR036761">
    <property type="entry name" value="TTHA0802/YceI-like_sf"/>
</dbReference>
<organism evidence="3 4">
    <name type="scientific">Sphingomonas jinjuensis</name>
    <dbReference type="NCBI Taxonomy" id="535907"/>
    <lineage>
        <taxon>Bacteria</taxon>
        <taxon>Pseudomonadati</taxon>
        <taxon>Pseudomonadota</taxon>
        <taxon>Alphaproteobacteria</taxon>
        <taxon>Sphingomonadales</taxon>
        <taxon>Sphingomonadaceae</taxon>
        <taxon>Sphingomonas</taxon>
    </lineage>
</organism>
<evidence type="ECO:0000256" key="1">
    <source>
        <dbReference type="SAM" id="SignalP"/>
    </source>
</evidence>
<feature type="chain" id="PRO_5032628367" evidence="1">
    <location>
        <begin position="24"/>
        <end position="209"/>
    </location>
</feature>
<comment type="caution">
    <text evidence="3">The sequence shown here is derived from an EMBL/GenBank/DDBJ whole genome shotgun (WGS) entry which is preliminary data.</text>
</comment>
<feature type="signal peptide" evidence="1">
    <location>
        <begin position="1"/>
        <end position="23"/>
    </location>
</feature>
<gene>
    <name evidence="3" type="ORF">GGQ80_001308</name>
</gene>
<evidence type="ECO:0000313" key="4">
    <source>
        <dbReference type="Proteomes" id="UP000529795"/>
    </source>
</evidence>
<name>A0A840FAW0_9SPHN</name>
<reference evidence="3 4" key="1">
    <citation type="submission" date="2020-08" db="EMBL/GenBank/DDBJ databases">
        <title>Genomic Encyclopedia of Type Strains, Phase IV (KMG-IV): sequencing the most valuable type-strain genomes for metagenomic binning, comparative biology and taxonomic classification.</title>
        <authorList>
            <person name="Goeker M."/>
        </authorList>
    </citation>
    <scope>NUCLEOTIDE SEQUENCE [LARGE SCALE GENOMIC DNA]</scope>
    <source>
        <strain evidence="3 4">YC6723</strain>
    </source>
</reference>